<dbReference type="OrthoDB" id="10270868at2759"/>
<dbReference type="Proteomes" id="UP000230233">
    <property type="component" value="Chromosome X"/>
</dbReference>
<comment type="caution">
    <text evidence="1">The sequence shown here is derived from an EMBL/GenBank/DDBJ whole genome shotgun (WGS) entry which is preliminary data.</text>
</comment>
<reference evidence="2" key="1">
    <citation type="submission" date="2017-10" db="EMBL/GenBank/DDBJ databases">
        <title>Rapid genome shrinkage in a self-fertile nematode reveals novel sperm competition proteins.</title>
        <authorList>
            <person name="Yin D."/>
            <person name="Schwarz E.M."/>
            <person name="Thomas C.G."/>
            <person name="Felde R.L."/>
            <person name="Korf I.F."/>
            <person name="Cutter A.D."/>
            <person name="Schartner C.M."/>
            <person name="Ralston E.J."/>
            <person name="Meyer B.J."/>
            <person name="Haag E.S."/>
        </authorList>
    </citation>
    <scope>NUCLEOTIDE SEQUENCE [LARGE SCALE GENOMIC DNA]</scope>
    <source>
        <strain evidence="2">JU1422</strain>
    </source>
</reference>
<protein>
    <submittedName>
        <fullName evidence="1">Uncharacterized protein</fullName>
    </submittedName>
</protein>
<organism evidence="1 2">
    <name type="scientific">Caenorhabditis nigoni</name>
    <dbReference type="NCBI Taxonomy" id="1611254"/>
    <lineage>
        <taxon>Eukaryota</taxon>
        <taxon>Metazoa</taxon>
        <taxon>Ecdysozoa</taxon>
        <taxon>Nematoda</taxon>
        <taxon>Chromadorea</taxon>
        <taxon>Rhabditida</taxon>
        <taxon>Rhabditina</taxon>
        <taxon>Rhabditomorpha</taxon>
        <taxon>Rhabditoidea</taxon>
        <taxon>Rhabditidae</taxon>
        <taxon>Peloderinae</taxon>
        <taxon>Caenorhabditis</taxon>
    </lineage>
</organism>
<evidence type="ECO:0000313" key="1">
    <source>
        <dbReference type="EMBL" id="PIC21449.1"/>
    </source>
</evidence>
<proteinExistence type="predicted"/>
<keyword evidence="2" id="KW-1185">Reference proteome</keyword>
<sequence length="286" mass="34240">MTQKQIRPCQIARSKVHIDRVSNQSEHTLRLQLVMAPNASFSFDYRVTHLEEQPPPFPQQTIECEVCDTFVDRAELVEHLEACAHDSSAPYMLKMMFLHQAKLENIEKWIDLNYKLLCDGHPLQLPKGICYHCPNPEDHRNERCKHLTRLEYLQTMLTKTEEDYQWHFTEAQRFLTKTQIEMLSLKQRRYLDDYFKKIEGENSDPTSNEPAFTAEEKEYPASTCAEIRSIERRNNEKMRDLQEDVERKSRENYIFQMEKRRNRHEEMIDYLTIKDRVSPDFELEFA</sequence>
<dbReference type="EMBL" id="PDUG01000006">
    <property type="protein sequence ID" value="PIC21449.1"/>
    <property type="molecule type" value="Genomic_DNA"/>
</dbReference>
<evidence type="ECO:0000313" key="2">
    <source>
        <dbReference type="Proteomes" id="UP000230233"/>
    </source>
</evidence>
<name>A0A2G5T2R5_9PELO</name>
<dbReference type="AlphaFoldDB" id="A0A2G5T2R5"/>
<gene>
    <name evidence="1" type="primary">Cnig_chr_X.g26275</name>
    <name evidence="1" type="ORF">B9Z55_026275</name>
</gene>
<accession>A0A2G5T2R5</accession>